<evidence type="ECO:0000259" key="2">
    <source>
        <dbReference type="Pfam" id="PF12680"/>
    </source>
</evidence>
<dbReference type="PATRIC" id="fig|134601.6.peg.2372"/>
<dbReference type="AlphaFoldDB" id="A0A0K0X4R5"/>
<reference evidence="3 4" key="1">
    <citation type="submission" date="2015-07" db="EMBL/GenBank/DDBJ databases">
        <title>Complete genome sequence of Mycobacterium goodii X7B, a facultative thermophilic biodesulfurizing bacterium.</title>
        <authorList>
            <person name="Yu B."/>
            <person name="Li F."/>
            <person name="Xu P."/>
        </authorList>
    </citation>
    <scope>NUCLEOTIDE SEQUENCE [LARGE SCALE GENOMIC DNA]</scope>
    <source>
        <strain evidence="3 4">X7B</strain>
    </source>
</reference>
<accession>A0A0K0X4R5</accession>
<dbReference type="Pfam" id="PF12680">
    <property type="entry name" value="SnoaL_2"/>
    <property type="match status" value="1"/>
</dbReference>
<feature type="region of interest" description="Disordered" evidence="1">
    <location>
        <begin position="1"/>
        <end position="27"/>
    </location>
</feature>
<dbReference type="InterPro" id="IPR037401">
    <property type="entry name" value="SnoaL-like"/>
</dbReference>
<dbReference type="STRING" id="134601.AFA91_11385"/>
<dbReference type="InterPro" id="IPR032710">
    <property type="entry name" value="NTF2-like_dom_sf"/>
</dbReference>
<keyword evidence="3" id="KW-0413">Isomerase</keyword>
<dbReference type="SUPFAM" id="SSF54427">
    <property type="entry name" value="NTF2-like"/>
    <property type="match status" value="1"/>
</dbReference>
<evidence type="ECO:0000256" key="1">
    <source>
        <dbReference type="SAM" id="MobiDB-lite"/>
    </source>
</evidence>
<sequence length="161" mass="17629">MRFRPNRTEEPVTEATEATETSTESPVVTASRASWRCVQSGDREGWLALMADDVVIEDPIGQAVTNPDGTGVRGKDAVASFFDQNIGPNQLTVTCEETFPSSSPTEIAYILVLHTEFPNGFTATVRGVFTYKVDDAGLITNLRGYWNMDAMKFGQQEGPTE</sequence>
<dbReference type="KEGG" id="mgo:AFA91_11385"/>
<name>A0A0K0X4R5_MYCGD</name>
<feature type="compositionally biased region" description="Basic and acidic residues" evidence="1">
    <location>
        <begin position="1"/>
        <end position="10"/>
    </location>
</feature>
<evidence type="ECO:0000313" key="3">
    <source>
        <dbReference type="EMBL" id="AKS32376.1"/>
    </source>
</evidence>
<dbReference type="Gene3D" id="3.10.450.50">
    <property type="match status" value="1"/>
</dbReference>
<protein>
    <submittedName>
        <fullName evidence="3">Steroid delta-isomerase</fullName>
    </submittedName>
</protein>
<dbReference type="OrthoDB" id="5732163at2"/>
<evidence type="ECO:0000313" key="4">
    <source>
        <dbReference type="Proteomes" id="UP000062255"/>
    </source>
</evidence>
<dbReference type="GO" id="GO:0016853">
    <property type="term" value="F:isomerase activity"/>
    <property type="evidence" value="ECO:0007669"/>
    <property type="project" value="UniProtKB-KW"/>
</dbReference>
<feature type="compositionally biased region" description="Low complexity" evidence="1">
    <location>
        <begin position="13"/>
        <end position="27"/>
    </location>
</feature>
<gene>
    <name evidence="3" type="ORF">AFA91_11385</name>
</gene>
<organism evidence="3 4">
    <name type="scientific">Mycolicibacterium goodii</name>
    <name type="common">Mycobacterium goodii</name>
    <dbReference type="NCBI Taxonomy" id="134601"/>
    <lineage>
        <taxon>Bacteria</taxon>
        <taxon>Bacillati</taxon>
        <taxon>Actinomycetota</taxon>
        <taxon>Actinomycetes</taxon>
        <taxon>Mycobacteriales</taxon>
        <taxon>Mycobacteriaceae</taxon>
        <taxon>Mycolicibacterium</taxon>
    </lineage>
</organism>
<feature type="domain" description="SnoaL-like" evidence="2">
    <location>
        <begin position="33"/>
        <end position="140"/>
    </location>
</feature>
<dbReference type="EMBL" id="CP012150">
    <property type="protein sequence ID" value="AKS32376.1"/>
    <property type="molecule type" value="Genomic_DNA"/>
</dbReference>
<dbReference type="Proteomes" id="UP000062255">
    <property type="component" value="Chromosome"/>
</dbReference>
<proteinExistence type="predicted"/>